<proteinExistence type="predicted"/>
<gene>
    <name evidence="1" type="ORF">NDU88_004153</name>
</gene>
<name>A0AAV7WU96_PLEWA</name>
<sequence length="121" mass="12796">MVPGGGWYSGPVQTGLLSAQAGVCPHPLQLQGPRPPREDSLASVLPARGHCRLATAVLVDPQSRELGPTWLPVMALQGLLHAGSCRGPRMYFAFRHAISALLAGQRNREALLCCPGEAAHV</sequence>
<keyword evidence="2" id="KW-1185">Reference proteome</keyword>
<evidence type="ECO:0000313" key="1">
    <source>
        <dbReference type="EMBL" id="KAJ1216552.1"/>
    </source>
</evidence>
<dbReference type="AlphaFoldDB" id="A0AAV7WU96"/>
<dbReference type="Proteomes" id="UP001066276">
    <property type="component" value="Chromosome 1_1"/>
</dbReference>
<dbReference type="EMBL" id="JANPWB010000001">
    <property type="protein sequence ID" value="KAJ1216552.1"/>
    <property type="molecule type" value="Genomic_DNA"/>
</dbReference>
<comment type="caution">
    <text evidence="1">The sequence shown here is derived from an EMBL/GenBank/DDBJ whole genome shotgun (WGS) entry which is preliminary data.</text>
</comment>
<evidence type="ECO:0000313" key="2">
    <source>
        <dbReference type="Proteomes" id="UP001066276"/>
    </source>
</evidence>
<protein>
    <submittedName>
        <fullName evidence="1">Uncharacterized protein</fullName>
    </submittedName>
</protein>
<accession>A0AAV7WU96</accession>
<reference evidence="1" key="1">
    <citation type="journal article" date="2022" name="bioRxiv">
        <title>Sequencing and chromosome-scale assembly of the giantPleurodeles waltlgenome.</title>
        <authorList>
            <person name="Brown T."/>
            <person name="Elewa A."/>
            <person name="Iarovenko S."/>
            <person name="Subramanian E."/>
            <person name="Araus A.J."/>
            <person name="Petzold A."/>
            <person name="Susuki M."/>
            <person name="Suzuki K.-i.T."/>
            <person name="Hayashi T."/>
            <person name="Toyoda A."/>
            <person name="Oliveira C."/>
            <person name="Osipova E."/>
            <person name="Leigh N.D."/>
            <person name="Simon A."/>
            <person name="Yun M.H."/>
        </authorList>
    </citation>
    <scope>NUCLEOTIDE SEQUENCE</scope>
    <source>
        <strain evidence="1">20211129_DDA</strain>
        <tissue evidence="1">Liver</tissue>
    </source>
</reference>
<organism evidence="1 2">
    <name type="scientific">Pleurodeles waltl</name>
    <name type="common">Iberian ribbed newt</name>
    <dbReference type="NCBI Taxonomy" id="8319"/>
    <lineage>
        <taxon>Eukaryota</taxon>
        <taxon>Metazoa</taxon>
        <taxon>Chordata</taxon>
        <taxon>Craniata</taxon>
        <taxon>Vertebrata</taxon>
        <taxon>Euteleostomi</taxon>
        <taxon>Amphibia</taxon>
        <taxon>Batrachia</taxon>
        <taxon>Caudata</taxon>
        <taxon>Salamandroidea</taxon>
        <taxon>Salamandridae</taxon>
        <taxon>Pleurodelinae</taxon>
        <taxon>Pleurodeles</taxon>
    </lineage>
</organism>